<dbReference type="Gene3D" id="3.40.1280.10">
    <property type="match status" value="1"/>
</dbReference>
<comment type="caution">
    <text evidence="4">The sequence shown here is derived from an EMBL/GenBank/DDBJ whole genome shotgun (WGS) entry which is preliminary data.</text>
</comment>
<reference evidence="4 5" key="1">
    <citation type="journal article" date="2020" name="ISME J.">
        <title>Parallel Reductive Genome Evolution in Desulfovibrio Ectosymbionts Independently Acquired by Trichonympha Protists in the Termite Gut.</title>
        <authorList>
            <person name="Takeuchi M."/>
            <person name="Kuwahara H."/>
            <person name="Murakami T."/>
            <person name="Takahashi K."/>
            <person name="Kajitani R."/>
            <person name="Toyoda A."/>
            <person name="Itoh T."/>
            <person name="Ohkuma M."/>
            <person name="Hongoh Y."/>
        </authorList>
    </citation>
    <scope>NUCLEOTIDE SEQUENCE [LARGE SCALE GENOMIC DNA]</scope>
    <source>
        <strain evidence="4">ZnDsv-02</strain>
    </source>
</reference>
<name>A0A6L2R7C8_9BACT</name>
<dbReference type="InterPro" id="IPR001537">
    <property type="entry name" value="SpoU_MeTrfase"/>
</dbReference>
<dbReference type="Gene3D" id="3.30.1330.30">
    <property type="match status" value="1"/>
</dbReference>
<dbReference type="EMBL" id="BLLL01000016">
    <property type="protein sequence ID" value="GFH63426.1"/>
    <property type="molecule type" value="Genomic_DNA"/>
</dbReference>
<dbReference type="AlphaFoldDB" id="A0A6L2R7C8"/>
<dbReference type="Pfam" id="PF08032">
    <property type="entry name" value="SpoU_sub_bind"/>
    <property type="match status" value="1"/>
</dbReference>
<proteinExistence type="predicted"/>
<dbReference type="InterPro" id="IPR029028">
    <property type="entry name" value="Alpha/beta_knot_MTases"/>
</dbReference>
<dbReference type="GO" id="GO:0005829">
    <property type="term" value="C:cytosol"/>
    <property type="evidence" value="ECO:0007669"/>
    <property type="project" value="TreeGrafter"/>
</dbReference>
<dbReference type="SMART" id="SM00967">
    <property type="entry name" value="SpoU_sub_bind"/>
    <property type="match status" value="1"/>
</dbReference>
<organism evidence="4 5">
    <name type="scientific">Candidatus Desulfovibrio kirbyi</name>
    <dbReference type="NCBI Taxonomy" id="2696086"/>
    <lineage>
        <taxon>Bacteria</taxon>
        <taxon>Pseudomonadati</taxon>
        <taxon>Thermodesulfobacteriota</taxon>
        <taxon>Desulfovibrionia</taxon>
        <taxon>Desulfovibrionales</taxon>
        <taxon>Desulfovibrionaceae</taxon>
        <taxon>Desulfovibrio</taxon>
    </lineage>
</organism>
<dbReference type="PANTHER" id="PTHR46429">
    <property type="entry name" value="23S RRNA (GUANOSINE-2'-O-)-METHYLTRANSFERASE RLMB"/>
    <property type="match status" value="1"/>
</dbReference>
<dbReference type="GO" id="GO:0008173">
    <property type="term" value="F:RNA methyltransferase activity"/>
    <property type="evidence" value="ECO:0007669"/>
    <property type="project" value="InterPro"/>
</dbReference>
<dbReference type="GO" id="GO:0003723">
    <property type="term" value="F:RNA binding"/>
    <property type="evidence" value="ECO:0007669"/>
    <property type="project" value="InterPro"/>
</dbReference>
<evidence type="ECO:0000313" key="5">
    <source>
        <dbReference type="Proteomes" id="UP000505077"/>
    </source>
</evidence>
<dbReference type="InterPro" id="IPR004441">
    <property type="entry name" value="rRNA_MeTrfase_TrmH"/>
</dbReference>
<keyword evidence="2 4" id="KW-0808">Transferase</keyword>
<feature type="domain" description="RNA 2-O ribose methyltransferase substrate binding" evidence="3">
    <location>
        <begin position="14"/>
        <end position="95"/>
    </location>
</feature>
<dbReference type="InterPro" id="IPR029064">
    <property type="entry name" value="Ribosomal_eL30-like_sf"/>
</dbReference>
<dbReference type="Proteomes" id="UP000505077">
    <property type="component" value="Unassembled WGS sequence"/>
</dbReference>
<dbReference type="PANTHER" id="PTHR46429:SF1">
    <property type="entry name" value="23S RRNA (GUANOSINE-2'-O-)-METHYLTRANSFERASE RLMB"/>
    <property type="match status" value="1"/>
</dbReference>
<dbReference type="InterPro" id="IPR013123">
    <property type="entry name" value="SpoU_subst-bd"/>
</dbReference>
<protein>
    <submittedName>
        <fullName evidence="4">23S rRNA (Guanosine2251-2'-O)-methyltransferase</fullName>
    </submittedName>
</protein>
<evidence type="ECO:0000259" key="3">
    <source>
        <dbReference type="SMART" id="SM00967"/>
    </source>
</evidence>
<dbReference type="InterPro" id="IPR029026">
    <property type="entry name" value="tRNA_m1G_MTases_N"/>
</dbReference>
<evidence type="ECO:0000256" key="1">
    <source>
        <dbReference type="ARBA" id="ARBA00022603"/>
    </source>
</evidence>
<gene>
    <name evidence="4" type="primary">rlmB</name>
    <name evidence="4" type="ORF">ZNDK_1197</name>
</gene>
<dbReference type="GO" id="GO:0032259">
    <property type="term" value="P:methylation"/>
    <property type="evidence" value="ECO:0007669"/>
    <property type="project" value="UniProtKB-KW"/>
</dbReference>
<evidence type="ECO:0000313" key="4">
    <source>
        <dbReference type="EMBL" id="GFH63426.1"/>
    </source>
</evidence>
<evidence type="ECO:0000256" key="2">
    <source>
        <dbReference type="ARBA" id="ARBA00022679"/>
    </source>
</evidence>
<dbReference type="Pfam" id="PF00588">
    <property type="entry name" value="SpoU_methylase"/>
    <property type="match status" value="1"/>
</dbReference>
<dbReference type="SUPFAM" id="SSF55315">
    <property type="entry name" value="L30e-like"/>
    <property type="match status" value="1"/>
</dbReference>
<keyword evidence="1 4" id="KW-0489">Methyltransferase</keyword>
<dbReference type="GO" id="GO:0006396">
    <property type="term" value="P:RNA processing"/>
    <property type="evidence" value="ECO:0007669"/>
    <property type="project" value="InterPro"/>
</dbReference>
<accession>A0A6L2R7C8</accession>
<dbReference type="CDD" id="cd18103">
    <property type="entry name" value="SpoU-like_RlmB"/>
    <property type="match status" value="1"/>
</dbReference>
<dbReference type="SUPFAM" id="SSF75217">
    <property type="entry name" value="alpha/beta knot"/>
    <property type="match status" value="1"/>
</dbReference>
<sequence length="269" mass="28367">MKPVKKVSDDAPMLLPGIKPALELLVADPKRVDFVFFKKGLRNRDIQEAQGLCRQNGVRFTLVEQDALDRLCRGANGGRVAHQGIVARLSVTGFHELEHLLSSVSGASLPLLLALDQVQDPGNVGTLCRTLYTLGGAGLILPIHNTACLGSGALRASAGALERLPITKVTNLGRALDSAEEAGLTIYGTGSDPGDPRVCDAFATRLHLPAVLVLGNEDRGLRPGVAKRCAHLLRIPQARSFDSLNVAQTGAILLGLTAARLASPTLSVV</sequence>